<proteinExistence type="predicted"/>
<dbReference type="AlphaFoldDB" id="A0AA39MT90"/>
<sequence>MVWLFPNPRLFSDPVSLLDTALRLSGQRSISVHTDIYASADIWKYLSLHSYRWKGHPSRDGRLLRTSRCSAKRRPSCPREAYSQHDHACEALNASPRLTNLTLINDGGSVMTADLPWHQLTHLALLSRGTLPEVIHLLRLSPCLQVLEALGTQVQQSWTVPLEPISHPSLCRLQVSDITILQHLILPTLSDLDLVGATNEQGRADIICSLLSWSKSTLRKFKIVCGTSLHGLMNVLRATPKLTELTVEALEMEEGFVKDFFQAKDFLSSLQKVSFTVGNFIPSLEANTVLVDAMERRWGSAMRSCYISAPSIDWQIADDDAVRIKKMRGEGLDLMIIYANQRVL</sequence>
<gene>
    <name evidence="1" type="ORF">EV420DRAFT_977888</name>
</gene>
<organism evidence="1 2">
    <name type="scientific">Armillaria tabescens</name>
    <name type="common">Ringless honey mushroom</name>
    <name type="synonym">Agaricus tabescens</name>
    <dbReference type="NCBI Taxonomy" id="1929756"/>
    <lineage>
        <taxon>Eukaryota</taxon>
        <taxon>Fungi</taxon>
        <taxon>Dikarya</taxon>
        <taxon>Basidiomycota</taxon>
        <taxon>Agaricomycotina</taxon>
        <taxon>Agaricomycetes</taxon>
        <taxon>Agaricomycetidae</taxon>
        <taxon>Agaricales</taxon>
        <taxon>Marasmiineae</taxon>
        <taxon>Physalacriaceae</taxon>
        <taxon>Desarmillaria</taxon>
    </lineage>
</organism>
<dbReference type="Proteomes" id="UP001175211">
    <property type="component" value="Unassembled WGS sequence"/>
</dbReference>
<evidence type="ECO:0008006" key="3">
    <source>
        <dbReference type="Google" id="ProtNLM"/>
    </source>
</evidence>
<dbReference type="EMBL" id="JAUEPS010000051">
    <property type="protein sequence ID" value="KAK0444965.1"/>
    <property type="molecule type" value="Genomic_DNA"/>
</dbReference>
<dbReference type="RefSeq" id="XP_060325312.1">
    <property type="nucleotide sequence ID" value="XM_060484227.1"/>
</dbReference>
<evidence type="ECO:0000313" key="2">
    <source>
        <dbReference type="Proteomes" id="UP001175211"/>
    </source>
</evidence>
<protein>
    <recommendedName>
        <fullName evidence="3">F-box domain-containing protein</fullName>
    </recommendedName>
</protein>
<evidence type="ECO:0000313" key="1">
    <source>
        <dbReference type="EMBL" id="KAK0444965.1"/>
    </source>
</evidence>
<reference evidence="1" key="1">
    <citation type="submission" date="2023-06" db="EMBL/GenBank/DDBJ databases">
        <authorList>
            <consortium name="Lawrence Berkeley National Laboratory"/>
            <person name="Ahrendt S."/>
            <person name="Sahu N."/>
            <person name="Indic B."/>
            <person name="Wong-Bajracharya J."/>
            <person name="Merenyi Z."/>
            <person name="Ke H.-M."/>
            <person name="Monk M."/>
            <person name="Kocsube S."/>
            <person name="Drula E."/>
            <person name="Lipzen A."/>
            <person name="Balint B."/>
            <person name="Henrissat B."/>
            <person name="Andreopoulos B."/>
            <person name="Martin F.M."/>
            <person name="Harder C.B."/>
            <person name="Rigling D."/>
            <person name="Ford K.L."/>
            <person name="Foster G.D."/>
            <person name="Pangilinan J."/>
            <person name="Papanicolaou A."/>
            <person name="Barry K."/>
            <person name="LaButti K."/>
            <person name="Viragh M."/>
            <person name="Koriabine M."/>
            <person name="Yan M."/>
            <person name="Riley R."/>
            <person name="Champramary S."/>
            <person name="Plett K.L."/>
            <person name="Tsai I.J."/>
            <person name="Slot J."/>
            <person name="Sipos G."/>
            <person name="Plett J."/>
            <person name="Nagy L.G."/>
            <person name="Grigoriev I.V."/>
        </authorList>
    </citation>
    <scope>NUCLEOTIDE SEQUENCE</scope>
    <source>
        <strain evidence="1">CCBAS 213</strain>
    </source>
</reference>
<dbReference type="GeneID" id="85367775"/>
<name>A0AA39MT90_ARMTA</name>
<keyword evidence="2" id="KW-1185">Reference proteome</keyword>
<accession>A0AA39MT90</accession>
<dbReference type="SUPFAM" id="SSF52047">
    <property type="entry name" value="RNI-like"/>
    <property type="match status" value="1"/>
</dbReference>
<comment type="caution">
    <text evidence="1">The sequence shown here is derived from an EMBL/GenBank/DDBJ whole genome shotgun (WGS) entry which is preliminary data.</text>
</comment>